<dbReference type="PseudoCAP" id="PA1327"/>
<name>Q9I417_PSEAE</name>
<dbReference type="PATRIC" id="fig|208964.12.peg.1379"/>
<comment type="similarity">
    <text evidence="1 8">Belongs to the peptidase S1B family.</text>
</comment>
<keyword evidence="2 8" id="KW-0645">Protease</keyword>
<feature type="domain" description="DNA/RNA non-specific endonuclease/pyrophosphatase/phosphodiesterase" evidence="10">
    <location>
        <begin position="396"/>
        <end position="604"/>
    </location>
</feature>
<dbReference type="Proteomes" id="UP000002438">
    <property type="component" value="Chromosome"/>
</dbReference>
<evidence type="ECO:0000256" key="8">
    <source>
        <dbReference type="RuleBase" id="RU004296"/>
    </source>
</evidence>
<feature type="active site" description="Proton acceptor" evidence="6">
    <location>
        <position position="459"/>
    </location>
</feature>
<dbReference type="InterPro" id="IPR001604">
    <property type="entry name" value="Endo_G_ENPP1-like_dom"/>
</dbReference>
<dbReference type="CDD" id="cd00091">
    <property type="entry name" value="NUC"/>
    <property type="match status" value="1"/>
</dbReference>
<protein>
    <recommendedName>
        <fullName evidence="8">Serine protease</fullName>
        <ecNumber evidence="8">3.4.21.-</ecNumber>
    </recommendedName>
</protein>
<sequence>MRKRNPRRATPEELRVCSVLKEKGTREELAHLAARGEWSNVPAYNASREQIADHLGKSVSPESDASFFDSRRFSEAIVLLKSRPVLLVKNGIFDEAPLAGLEQRLKKHRAALATPIRSVGRLELIDHDSMDWCGTGWRIEDDLIVTNRHVASLFAERQGSLFRFRLNQAGKQVRTRVDFREEYRQPESDEHVIARVLWIAPDVSEAPDMAILQVVKGDLLPPPLVLARQDAEPRQAVAVVGYPARDSRNDAGAMEDIFGNIYDVKRFAPGEVVGLPHDAWYLTHDCSTLGGNSGSAVLSIDGGEVVGLHFGGQFRKTNYAVKASVIRSLLARRAWVPVAGAELKRGVPRFQEKQRSVADLAERKGFDEAFLGPKAALPKPGKSHQVLPVGKGTRLDYLHFSVVMSASRRLPILTAVNIDGALKRSLKRKDSWGFDPRIEAAAQVGHKDFYGPASFDKGHMVRREDPGWGDSDAVARQAEDDTFVYTNAVPQVAQLNQRSWLSLEDYVLQNARSEGFRISVFTGPVFRDDDPLYQGVQVPLEFWKVVAMIDADSGELGVSAYLLGQEGMMPSEGFRYGAFKTYQVPLAKVEASADLRFSSALRKADVLAGTPLEEALESGRFIEIDGPDDLLLSRPGPAGKGPLRFRPAAATRVAVR</sequence>
<evidence type="ECO:0000313" key="11">
    <source>
        <dbReference type="EMBL" id="AAG04716.1"/>
    </source>
</evidence>
<dbReference type="SMR" id="Q9I417"/>
<dbReference type="SUPFAM" id="SSF54060">
    <property type="entry name" value="His-Me finger endonucleases"/>
    <property type="match status" value="1"/>
</dbReference>
<reference evidence="11 12" key="1">
    <citation type="journal article" date="2000" name="Nature">
        <title>Complete genome sequence of Pseudomonas aeruginosa PAO1, an opportunistic pathogen.</title>
        <authorList>
            <person name="Stover C.K."/>
            <person name="Pham X.Q."/>
            <person name="Erwin A.L."/>
            <person name="Mizoguchi S.D."/>
            <person name="Warrener P."/>
            <person name="Hickey M.J."/>
            <person name="Brinkman F.S."/>
            <person name="Hufnagle W.O."/>
            <person name="Kowalik D.J."/>
            <person name="Lagrou M."/>
            <person name="Garber R.L."/>
            <person name="Goltry L."/>
            <person name="Tolentino E."/>
            <person name="Westbrock-Wadman S."/>
            <person name="Yuan Y."/>
            <person name="Brody L.L."/>
            <person name="Coulter S.N."/>
            <person name="Folger K.R."/>
            <person name="Kas A."/>
            <person name="Larbig K."/>
            <person name="Lim R."/>
            <person name="Smith K."/>
            <person name="Spencer D."/>
            <person name="Wong G.K."/>
            <person name="Wu Z."/>
            <person name="Paulsen I.T."/>
            <person name="Reizer J."/>
            <person name="Saier M.H."/>
            <person name="Hancock R.E."/>
            <person name="Lory S."/>
            <person name="Olson M.V."/>
        </authorList>
    </citation>
    <scope>NUCLEOTIDE SEQUENCE [LARGE SCALE GENOMIC DNA]</scope>
    <source>
        <strain evidence="12">ATCC 15692 / DSM 22644 / CIP 104116 / JCM 14847 / LMG 12228 / 1C / PRS 101 / PAO1</strain>
    </source>
</reference>
<keyword evidence="4 8" id="KW-0378">Hydrolase</keyword>
<evidence type="ECO:0000313" key="12">
    <source>
        <dbReference type="Proteomes" id="UP000002438"/>
    </source>
</evidence>
<keyword evidence="12" id="KW-1185">Reference proteome</keyword>
<dbReference type="InterPro" id="IPR044925">
    <property type="entry name" value="His-Me_finger_sf"/>
</dbReference>
<dbReference type="PANTHER" id="PTHR13966:SF5">
    <property type="entry name" value="ENDONUCLEASE G, MITOCHONDRIAL"/>
    <property type="match status" value="1"/>
</dbReference>
<dbReference type="InterPro" id="IPR009003">
    <property type="entry name" value="Peptidase_S1_PA"/>
</dbReference>
<dbReference type="InterPro" id="IPR008256">
    <property type="entry name" value="Peptidase_S1B"/>
</dbReference>
<keyword evidence="7" id="KW-0479">Metal-binding</keyword>
<dbReference type="GO" id="GO:0008236">
    <property type="term" value="F:serine-type peptidase activity"/>
    <property type="evidence" value="ECO:0007669"/>
    <property type="project" value="UniProtKB-KW"/>
</dbReference>
<evidence type="ECO:0000259" key="9">
    <source>
        <dbReference type="SMART" id="SM00477"/>
    </source>
</evidence>
<feature type="binding site" evidence="7">
    <location>
        <position position="496"/>
    </location>
    <ligand>
        <name>Mg(2+)</name>
        <dbReference type="ChEBI" id="CHEBI:18420"/>
        <note>catalytic</note>
    </ligand>
</feature>
<accession>Q9I417</accession>
<keyword evidence="5 8" id="KW-0720">Serine protease</keyword>
<dbReference type="EMBL" id="AE004091">
    <property type="protein sequence ID" value="AAG04716.1"/>
    <property type="molecule type" value="Genomic_DNA"/>
</dbReference>
<dbReference type="SUPFAM" id="SSF50494">
    <property type="entry name" value="Trypsin-like serine proteases"/>
    <property type="match status" value="1"/>
</dbReference>
<dbReference type="PRINTS" id="PR00839">
    <property type="entry name" value="V8PROTEASE"/>
</dbReference>
<evidence type="ECO:0000256" key="2">
    <source>
        <dbReference type="ARBA" id="ARBA00022670"/>
    </source>
</evidence>
<dbReference type="Gene3D" id="3.40.570.10">
    <property type="entry name" value="Extracellular Endonuclease, subunit A"/>
    <property type="match status" value="1"/>
</dbReference>
<dbReference type="RefSeq" id="NP_250018.1">
    <property type="nucleotide sequence ID" value="NC_002516.2"/>
</dbReference>
<dbReference type="HOGENOM" id="CLU_016161_0_0_6"/>
<dbReference type="InParanoid" id="Q9I417"/>
<organism evidence="11 12">
    <name type="scientific">Pseudomonas aeruginosa (strain ATCC 15692 / DSM 22644 / CIP 104116 / JCM 14847 / LMG 12228 / 1C / PRS 101 / PAO1)</name>
    <dbReference type="NCBI Taxonomy" id="208964"/>
    <lineage>
        <taxon>Bacteria</taxon>
        <taxon>Pseudomonadati</taxon>
        <taxon>Pseudomonadota</taxon>
        <taxon>Gammaproteobacteria</taxon>
        <taxon>Pseudomonadales</taxon>
        <taxon>Pseudomonadaceae</taxon>
        <taxon>Pseudomonas</taxon>
    </lineage>
</organism>
<dbReference type="AlphaFoldDB" id="Q9I417"/>
<evidence type="ECO:0000256" key="1">
    <source>
        <dbReference type="ARBA" id="ARBA00008764"/>
    </source>
</evidence>
<dbReference type="SMART" id="SM00477">
    <property type="entry name" value="NUC"/>
    <property type="match status" value="1"/>
</dbReference>
<evidence type="ECO:0000256" key="4">
    <source>
        <dbReference type="ARBA" id="ARBA00022801"/>
    </source>
</evidence>
<evidence type="ECO:0000256" key="7">
    <source>
        <dbReference type="PIRSR" id="PIRSR640255-2"/>
    </source>
</evidence>
<dbReference type="PIR" id="C83479">
    <property type="entry name" value="C83479"/>
</dbReference>
<dbReference type="InterPro" id="IPR043504">
    <property type="entry name" value="Peptidase_S1_PA_chymotrypsin"/>
</dbReference>
<gene>
    <name evidence="11" type="ordered locus">PA1327</name>
</gene>
<dbReference type="OrthoDB" id="9811262at2"/>
<dbReference type="RefSeq" id="WP_010895550.1">
    <property type="nucleotide sequence ID" value="NC_002516.2"/>
</dbReference>
<evidence type="ECO:0000256" key="5">
    <source>
        <dbReference type="ARBA" id="ARBA00022825"/>
    </source>
</evidence>
<dbReference type="KEGG" id="pae:PA1327"/>
<dbReference type="STRING" id="208964.PA1327"/>
<dbReference type="GeneID" id="879366"/>
<dbReference type="SMART" id="SM00892">
    <property type="entry name" value="Endonuclease_NS"/>
    <property type="match status" value="1"/>
</dbReference>
<dbReference type="InterPro" id="IPR020821">
    <property type="entry name" value="ENPP1-3/EXOG-like_nuc-like"/>
</dbReference>
<keyword evidence="3" id="KW-0732">Signal</keyword>
<feature type="domain" description="ENPP1-3/EXOG-like endonuclease/phosphodiesterase" evidence="9">
    <location>
        <begin position="397"/>
        <end position="604"/>
    </location>
</feature>
<evidence type="ECO:0000256" key="6">
    <source>
        <dbReference type="PIRSR" id="PIRSR640255-1"/>
    </source>
</evidence>
<dbReference type="InterPro" id="IPR044929">
    <property type="entry name" value="DNA/RNA_non-sp_Endonuclease_sf"/>
</dbReference>
<dbReference type="Pfam" id="PF01223">
    <property type="entry name" value="Endonuclease_NS"/>
    <property type="match status" value="1"/>
</dbReference>
<dbReference type="EC" id="3.4.21.-" evidence="8"/>
<dbReference type="Gene3D" id="2.40.10.10">
    <property type="entry name" value="Trypsin-like serine proteases"/>
    <property type="match status" value="2"/>
</dbReference>
<dbReference type="GO" id="GO:0004519">
    <property type="term" value="F:endonuclease activity"/>
    <property type="evidence" value="ECO:0000318"/>
    <property type="project" value="GO_Central"/>
</dbReference>
<dbReference type="PaxDb" id="208964-PA1327"/>
<proteinExistence type="inferred from homology"/>
<dbReference type="PANTHER" id="PTHR13966">
    <property type="entry name" value="ENDONUCLEASE RELATED"/>
    <property type="match status" value="1"/>
</dbReference>
<dbReference type="GO" id="GO:0003676">
    <property type="term" value="F:nucleic acid binding"/>
    <property type="evidence" value="ECO:0007669"/>
    <property type="project" value="InterPro"/>
</dbReference>
<dbReference type="BioCyc" id="PAER208964:G1FZ6-1353-MONOMER"/>
<dbReference type="GO" id="GO:0006508">
    <property type="term" value="P:proteolysis"/>
    <property type="evidence" value="ECO:0007669"/>
    <property type="project" value="UniProtKB-KW"/>
</dbReference>
<dbReference type="Pfam" id="PF13365">
    <property type="entry name" value="Trypsin_2"/>
    <property type="match status" value="1"/>
</dbReference>
<dbReference type="GO" id="GO:0046872">
    <property type="term" value="F:metal ion binding"/>
    <property type="evidence" value="ECO:0007669"/>
    <property type="project" value="UniProtKB-KW"/>
</dbReference>
<dbReference type="FunFam" id="3.40.570.10:FF:000013">
    <property type="entry name" value="Serine protease"/>
    <property type="match status" value="1"/>
</dbReference>
<dbReference type="InterPro" id="IPR040255">
    <property type="entry name" value="Non-specific_endonuclease"/>
</dbReference>
<evidence type="ECO:0000256" key="3">
    <source>
        <dbReference type="ARBA" id="ARBA00022729"/>
    </source>
</evidence>
<evidence type="ECO:0000259" key="10">
    <source>
        <dbReference type="SMART" id="SM00892"/>
    </source>
</evidence>